<feature type="region of interest" description="Disordered" evidence="1">
    <location>
        <begin position="21"/>
        <end position="69"/>
    </location>
</feature>
<evidence type="ECO:0000313" key="4">
    <source>
        <dbReference type="Proteomes" id="UP001303946"/>
    </source>
</evidence>
<gene>
    <name evidence="3" type="ORF">RXV79_18975</name>
</gene>
<evidence type="ECO:0000256" key="1">
    <source>
        <dbReference type="SAM" id="MobiDB-lite"/>
    </source>
</evidence>
<feature type="signal peptide" evidence="2">
    <location>
        <begin position="1"/>
        <end position="21"/>
    </location>
</feature>
<evidence type="ECO:0000313" key="3">
    <source>
        <dbReference type="EMBL" id="WOB06995.1"/>
    </source>
</evidence>
<reference evidence="3 4" key="1">
    <citation type="submission" date="2023-10" db="EMBL/GenBank/DDBJ databases">
        <title>Bacteria for the degradation of biodegradable plastic PBAT(Polybutylene adipate terephthalate).</title>
        <authorList>
            <person name="Weon H.-Y."/>
            <person name="Yeon J."/>
        </authorList>
    </citation>
    <scope>NUCLEOTIDE SEQUENCE [LARGE SCALE GENOMIC DNA]</scope>
    <source>
        <strain evidence="3 4">SBD 7-3</strain>
    </source>
</reference>
<sequence>MRTATLPLLMGLISTFAQVHAQETGAPSTTPAAPNPTAPSTGPAPAPAPVSPPSGSGAVPPTQEPSPFVFGIRQGLVGESNLFRAPEGSPLERRDRIWSSGVHLGLDKSIGRQHFFFNAEANHNRYNKNEHLNNTDYGVNARWDWETVGRLSGLLTAQQNQSLYRDTINGTISLERNQVRSTSLGVQARLGLVTRWSFEAGATGSENDYRGIDVDERDMRQSSYNAGIRYRQSGALTTRLGVRRSEGRYPVGLGGVPDEFTRDDVDLITNLTPSGASALNTRISLTRERHTAQSARDNKGWTGALGWNWRPTGKLYTDLDLAYDRSVGRADFDSTLTGGESSDARAIQTASLAVTWLATAKVTFVPRVSWAHRKLDNTFVNGVPTATGTDTTVIGGISMTYTPFDALQLICHVNQEKRTVGGDTSVSSGYKATVAGCNAEFAIR</sequence>
<evidence type="ECO:0000256" key="2">
    <source>
        <dbReference type="SAM" id="SignalP"/>
    </source>
</evidence>
<feature type="compositionally biased region" description="Pro residues" evidence="1">
    <location>
        <begin position="33"/>
        <end position="52"/>
    </location>
</feature>
<dbReference type="RefSeq" id="WP_316699659.1">
    <property type="nucleotide sequence ID" value="NZ_CP136336.1"/>
</dbReference>
<feature type="chain" id="PRO_5046645087" description="Beta-barrel porin 2" evidence="2">
    <location>
        <begin position="22"/>
        <end position="444"/>
    </location>
</feature>
<keyword evidence="2" id="KW-0732">Signal</keyword>
<keyword evidence="4" id="KW-1185">Reference proteome</keyword>
<dbReference type="Proteomes" id="UP001303946">
    <property type="component" value="Chromosome"/>
</dbReference>
<name>A0ABZ0CPW2_9BURK</name>
<evidence type="ECO:0008006" key="5">
    <source>
        <dbReference type="Google" id="ProtNLM"/>
    </source>
</evidence>
<proteinExistence type="predicted"/>
<protein>
    <recommendedName>
        <fullName evidence="5">Beta-barrel porin 2</fullName>
    </recommendedName>
</protein>
<accession>A0ABZ0CPW2</accession>
<organism evidence="3 4">
    <name type="scientific">Piscinibacter gummiphilus</name>
    <dbReference type="NCBI Taxonomy" id="946333"/>
    <lineage>
        <taxon>Bacteria</taxon>
        <taxon>Pseudomonadati</taxon>
        <taxon>Pseudomonadota</taxon>
        <taxon>Betaproteobacteria</taxon>
        <taxon>Burkholderiales</taxon>
        <taxon>Sphaerotilaceae</taxon>
        <taxon>Piscinibacter</taxon>
    </lineage>
</organism>
<dbReference type="EMBL" id="CP136336">
    <property type="protein sequence ID" value="WOB06995.1"/>
    <property type="molecule type" value="Genomic_DNA"/>
</dbReference>